<dbReference type="Proteomes" id="UP000886998">
    <property type="component" value="Unassembled WGS sequence"/>
</dbReference>
<keyword evidence="3" id="KW-1185">Reference proteome</keyword>
<feature type="region of interest" description="Disordered" evidence="1">
    <location>
        <begin position="44"/>
        <end position="74"/>
    </location>
</feature>
<evidence type="ECO:0000313" key="3">
    <source>
        <dbReference type="Proteomes" id="UP000886998"/>
    </source>
</evidence>
<evidence type="ECO:0000313" key="2">
    <source>
        <dbReference type="EMBL" id="GFY38708.1"/>
    </source>
</evidence>
<dbReference type="EMBL" id="BMAV01001011">
    <property type="protein sequence ID" value="GFY38708.1"/>
    <property type="molecule type" value="Genomic_DNA"/>
</dbReference>
<gene>
    <name evidence="2" type="primary">NCL1_20059</name>
    <name evidence="2" type="ORF">TNIN_403751</name>
</gene>
<accession>A0A8X6WP26</accession>
<sequence length="260" mass="28929">MFESRFLSPEDVICVRYNPVEVCIPGSEAAVSITPMAPVDFPTVRLPDENRSPVRDGGVLNGQNETSPDASPSINLTDPVPVFPLTIPDDHVQAFPLTISDDPELEEIDHSDSSPNNRAIKTKFGRVSRFNIPTPRQVAKAFNHLKIRDIILRLKQYRDRKSMVRISVLSGLYQGGDETEATELTTKNDRESCPIHVEASEELGEKLSYANNLEDLATSDWTTLGKLSTRQMSNAMNKMKYTQPSEPTTRHGTTTRCSAL</sequence>
<proteinExistence type="predicted"/>
<protein>
    <submittedName>
        <fullName evidence="2">Uncharacterized protein</fullName>
    </submittedName>
</protein>
<feature type="region of interest" description="Disordered" evidence="1">
    <location>
        <begin position="235"/>
        <end position="260"/>
    </location>
</feature>
<feature type="compositionally biased region" description="Polar residues" evidence="1">
    <location>
        <begin position="61"/>
        <end position="74"/>
    </location>
</feature>
<name>A0A8X6WP26_9ARAC</name>
<organism evidence="2 3">
    <name type="scientific">Trichonephila inaurata madagascariensis</name>
    <dbReference type="NCBI Taxonomy" id="2747483"/>
    <lineage>
        <taxon>Eukaryota</taxon>
        <taxon>Metazoa</taxon>
        <taxon>Ecdysozoa</taxon>
        <taxon>Arthropoda</taxon>
        <taxon>Chelicerata</taxon>
        <taxon>Arachnida</taxon>
        <taxon>Araneae</taxon>
        <taxon>Araneomorphae</taxon>
        <taxon>Entelegynae</taxon>
        <taxon>Araneoidea</taxon>
        <taxon>Nephilidae</taxon>
        <taxon>Trichonephila</taxon>
        <taxon>Trichonephila inaurata</taxon>
    </lineage>
</organism>
<reference evidence="2" key="1">
    <citation type="submission" date="2020-08" db="EMBL/GenBank/DDBJ databases">
        <title>Multicomponent nature underlies the extraordinary mechanical properties of spider dragline silk.</title>
        <authorList>
            <person name="Kono N."/>
            <person name="Nakamura H."/>
            <person name="Mori M."/>
            <person name="Yoshida Y."/>
            <person name="Ohtoshi R."/>
            <person name="Malay A.D."/>
            <person name="Moran D.A.P."/>
            <person name="Tomita M."/>
            <person name="Numata K."/>
            <person name="Arakawa K."/>
        </authorList>
    </citation>
    <scope>NUCLEOTIDE SEQUENCE</scope>
</reference>
<evidence type="ECO:0000256" key="1">
    <source>
        <dbReference type="SAM" id="MobiDB-lite"/>
    </source>
</evidence>
<comment type="caution">
    <text evidence="2">The sequence shown here is derived from an EMBL/GenBank/DDBJ whole genome shotgun (WGS) entry which is preliminary data.</text>
</comment>
<dbReference type="AlphaFoldDB" id="A0A8X6WP26"/>